<name>A0ABQ9WJN7_SAGOE</name>
<comment type="caution">
    <text evidence="1">The sequence shown here is derived from an EMBL/GenBank/DDBJ whole genome shotgun (WGS) entry which is preliminary data.</text>
</comment>
<evidence type="ECO:0000313" key="2">
    <source>
        <dbReference type="Proteomes" id="UP001266305"/>
    </source>
</evidence>
<reference evidence="1 2" key="1">
    <citation type="submission" date="2023-05" db="EMBL/GenBank/DDBJ databases">
        <title>B98-5 Cell Line De Novo Hybrid Assembly: An Optical Mapping Approach.</title>
        <authorList>
            <person name="Kananen K."/>
            <person name="Auerbach J.A."/>
            <person name="Kautto E."/>
            <person name="Blachly J.S."/>
        </authorList>
    </citation>
    <scope>NUCLEOTIDE SEQUENCE [LARGE SCALE GENOMIC DNA]</scope>
    <source>
        <strain evidence="1">B95-8</strain>
        <tissue evidence="1">Cell line</tissue>
    </source>
</reference>
<accession>A0ABQ9WJN7</accession>
<organism evidence="1 2">
    <name type="scientific">Saguinus oedipus</name>
    <name type="common">Cotton-top tamarin</name>
    <name type="synonym">Oedipomidas oedipus</name>
    <dbReference type="NCBI Taxonomy" id="9490"/>
    <lineage>
        <taxon>Eukaryota</taxon>
        <taxon>Metazoa</taxon>
        <taxon>Chordata</taxon>
        <taxon>Craniata</taxon>
        <taxon>Vertebrata</taxon>
        <taxon>Euteleostomi</taxon>
        <taxon>Mammalia</taxon>
        <taxon>Eutheria</taxon>
        <taxon>Euarchontoglires</taxon>
        <taxon>Primates</taxon>
        <taxon>Haplorrhini</taxon>
        <taxon>Platyrrhini</taxon>
        <taxon>Cebidae</taxon>
        <taxon>Callitrichinae</taxon>
        <taxon>Saguinus</taxon>
    </lineage>
</organism>
<dbReference type="Proteomes" id="UP001266305">
    <property type="component" value="Unassembled WGS sequence"/>
</dbReference>
<evidence type="ECO:0000313" key="1">
    <source>
        <dbReference type="EMBL" id="KAK2121536.1"/>
    </source>
</evidence>
<keyword evidence="2" id="KW-1185">Reference proteome</keyword>
<gene>
    <name evidence="1" type="ORF">P7K49_002922</name>
</gene>
<protein>
    <submittedName>
        <fullName evidence="1">Uncharacterized protein</fullName>
    </submittedName>
</protein>
<dbReference type="EMBL" id="JASSZA010000001">
    <property type="protein sequence ID" value="KAK2121536.1"/>
    <property type="molecule type" value="Genomic_DNA"/>
</dbReference>
<sequence length="70" mass="8081">MAHSAGPEQRAWAYTDRREAARGEVQTVAQNVRRRLLRLPGAAAGVALRDWQGWQDWQRQRGDPRGSWLR</sequence>
<proteinExistence type="predicted"/>